<name>A0A7W5YDJ3_9BACT</name>
<evidence type="ECO:0000313" key="3">
    <source>
        <dbReference type="EMBL" id="MBB3702324.1"/>
    </source>
</evidence>
<accession>A0A7W5YDJ3</accession>
<feature type="domain" description="AbiTii" evidence="2">
    <location>
        <begin position="16"/>
        <end position="109"/>
    </location>
</feature>
<gene>
    <name evidence="3" type="ORF">FHS60_000782</name>
</gene>
<dbReference type="EMBL" id="JACICA010000003">
    <property type="protein sequence ID" value="MBB3702324.1"/>
    <property type="molecule type" value="Genomic_DNA"/>
</dbReference>
<comment type="caution">
    <text evidence="3">The sequence shown here is derived from an EMBL/GenBank/DDBJ whole genome shotgun (WGS) entry which is preliminary data.</text>
</comment>
<dbReference type="Proteomes" id="UP000541425">
    <property type="component" value="Unassembled WGS sequence"/>
</dbReference>
<protein>
    <submittedName>
        <fullName evidence="3">Uncharacterized protein (TIGR02391 family)</fullName>
    </submittedName>
</protein>
<proteinExistence type="predicted"/>
<dbReference type="AlphaFoldDB" id="A0A7W5YDJ3"/>
<dbReference type="InterPro" id="IPR041304">
    <property type="entry name" value="AbiTii"/>
</dbReference>
<dbReference type="InterPro" id="IPR012654">
    <property type="entry name" value="CHP02391"/>
</dbReference>
<dbReference type="Pfam" id="PF09509">
    <property type="entry name" value="Hypoth_Ymh"/>
    <property type="match status" value="1"/>
</dbReference>
<dbReference type="RefSeq" id="WP_183695198.1">
    <property type="nucleotide sequence ID" value="NZ_JACICA010000003.1"/>
</dbReference>
<evidence type="ECO:0000313" key="4">
    <source>
        <dbReference type="Proteomes" id="UP000541425"/>
    </source>
</evidence>
<feature type="domain" description="Conserved hypothetical protein CHP02391" evidence="1">
    <location>
        <begin position="177"/>
        <end position="290"/>
    </location>
</feature>
<evidence type="ECO:0000259" key="2">
    <source>
        <dbReference type="Pfam" id="PF18864"/>
    </source>
</evidence>
<dbReference type="Pfam" id="PF18864">
    <property type="entry name" value="AbiTii"/>
    <property type="match status" value="1"/>
</dbReference>
<sequence>MEIVDINSLKKQIVRELNSKKLSEVLPSIIDLAQRVGDMTLKQLCVNELYGYDANVEVPEYRKIPVIFYDKDGNEIRRYPTGSVLSLNEAMQSEYYPFRGAIEEMEKMIIDCGIRQFIVLKTPFEFIINGKVFTAYSFEYFANQIVPYVSSVKKRMNQAIDNIFFIESFQDDNSLKSLHKEVLKTSSKLFIDGYYRQAVLDSAIGLINRVKQKSLCYKLDNTPLMQTVFSPNKPILEIAKNKDIQQGFMWLFSGAVMALRNANAHNLNCLITREECLEQLYFISHLHRLLDSSKLKPM</sequence>
<reference evidence="3 4" key="1">
    <citation type="submission" date="2020-08" db="EMBL/GenBank/DDBJ databases">
        <title>Genomic Encyclopedia of Type Strains, Phase IV (KMG-IV): sequencing the most valuable type-strain genomes for metagenomic binning, comparative biology and taxonomic classification.</title>
        <authorList>
            <person name="Goeker M."/>
        </authorList>
    </citation>
    <scope>NUCLEOTIDE SEQUENCE [LARGE SCALE GENOMIC DNA]</scope>
    <source>
        <strain evidence="3 4">DSM 22548</strain>
    </source>
</reference>
<dbReference type="NCBIfam" id="TIGR02391">
    <property type="entry name" value="hypoth_ymh"/>
    <property type="match status" value="1"/>
</dbReference>
<organism evidence="3 4">
    <name type="scientific">Alloprevotella rava</name>
    <dbReference type="NCBI Taxonomy" id="671218"/>
    <lineage>
        <taxon>Bacteria</taxon>
        <taxon>Pseudomonadati</taxon>
        <taxon>Bacteroidota</taxon>
        <taxon>Bacteroidia</taxon>
        <taxon>Bacteroidales</taxon>
        <taxon>Prevotellaceae</taxon>
        <taxon>Alloprevotella</taxon>
    </lineage>
</organism>
<evidence type="ECO:0000259" key="1">
    <source>
        <dbReference type="Pfam" id="PF09509"/>
    </source>
</evidence>